<geneLocation type="plasmid" evidence="2">
    <name>pRGFK0934</name>
</geneLocation>
<dbReference type="EMBL" id="LN853533">
    <property type="protein sequence ID" value="CRY96124.1"/>
    <property type="molecule type" value="Genomic_DNA"/>
</dbReference>
<feature type="region of interest" description="Disordered" evidence="1">
    <location>
        <begin position="19"/>
        <end position="71"/>
    </location>
</feature>
<dbReference type="AlphaFoldDB" id="A0A0H5Q3X9"/>
<accession>A0A0H5Q3X9</accession>
<proteinExistence type="predicted"/>
<evidence type="ECO:0000256" key="1">
    <source>
        <dbReference type="SAM" id="MobiDB-lite"/>
    </source>
</evidence>
<keyword evidence="2" id="KW-0614">Plasmid</keyword>
<reference evidence="2" key="2">
    <citation type="submission" date="2015-07" db="EMBL/GenBank/DDBJ databases">
        <title>Plasmids, circular viruses and viroids from rat gut.</title>
        <authorList>
            <person name="Jorgensen T.J."/>
            <person name="Hansen M.A."/>
            <person name="Xu Z."/>
            <person name="Tabak M.A."/>
            <person name="Sorensen S.J."/>
            <person name="Hansen L.H."/>
        </authorList>
    </citation>
    <scope>NUCLEOTIDE SEQUENCE</scope>
    <source>
        <plasmid evidence="2">pRGFK0934</plasmid>
    </source>
</reference>
<sequence>MKITVVLLSALLIGGLWNPANADDGNDGGSGTHGMSGCDGGTDPSPDGKFYIPGTTQECNPSDDDRKKLDQ</sequence>
<evidence type="ECO:0000313" key="2">
    <source>
        <dbReference type="EMBL" id="CRY96124.1"/>
    </source>
</evidence>
<feature type="compositionally biased region" description="Gly residues" evidence="1">
    <location>
        <begin position="27"/>
        <end position="40"/>
    </location>
</feature>
<organism evidence="2">
    <name type="scientific">uncultured prokaryote</name>
    <dbReference type="NCBI Taxonomy" id="198431"/>
    <lineage>
        <taxon>unclassified sequences</taxon>
        <taxon>environmental samples</taxon>
    </lineage>
</organism>
<reference evidence="2" key="1">
    <citation type="submission" date="2015-06" db="EMBL/GenBank/DDBJ databases">
        <authorList>
            <person name="Joergensen T."/>
        </authorList>
    </citation>
    <scope>NUCLEOTIDE SEQUENCE</scope>
    <source>
        <plasmid evidence="2">pRGFK0934</plasmid>
    </source>
</reference>
<protein>
    <submittedName>
        <fullName evidence="2">Uncharacterized protein</fullName>
    </submittedName>
</protein>
<name>A0A0H5Q3X9_9ZZZZ</name>